<protein>
    <submittedName>
        <fullName evidence="2">Uncharacterized protein</fullName>
    </submittedName>
</protein>
<organism evidence="2 3">
    <name type="scientific">Saccharothrix mutabilis subsp. mutabilis</name>
    <dbReference type="NCBI Taxonomy" id="66855"/>
    <lineage>
        <taxon>Bacteria</taxon>
        <taxon>Bacillati</taxon>
        <taxon>Actinomycetota</taxon>
        <taxon>Actinomycetes</taxon>
        <taxon>Pseudonocardiales</taxon>
        <taxon>Pseudonocardiaceae</taxon>
        <taxon>Saccharothrix</taxon>
    </lineage>
</organism>
<evidence type="ECO:0000256" key="1">
    <source>
        <dbReference type="SAM" id="MobiDB-lite"/>
    </source>
</evidence>
<sequence length="101" mass="11041">MISTKLDLAPIQWIARLARLHNAEIPELELLDVYYEGDEAALTRQPPRGQRAIRSLRRSGSPSRMACPISAPANMTAEANRIDPAFRSAAVTASSLSPKGR</sequence>
<comment type="caution">
    <text evidence="2">The sequence shown here is derived from an EMBL/GenBank/DDBJ whole genome shotgun (WGS) entry which is preliminary data.</text>
</comment>
<proteinExistence type="predicted"/>
<gene>
    <name evidence="2" type="ORF">GCM10010492_67050</name>
</gene>
<name>A0ABN0UNW3_9PSEU</name>
<accession>A0ABN0UNW3</accession>
<evidence type="ECO:0000313" key="3">
    <source>
        <dbReference type="Proteomes" id="UP001500416"/>
    </source>
</evidence>
<keyword evidence="3" id="KW-1185">Reference proteome</keyword>
<reference evidence="2 3" key="1">
    <citation type="journal article" date="2019" name="Int. J. Syst. Evol. Microbiol.">
        <title>The Global Catalogue of Microorganisms (GCM) 10K type strain sequencing project: providing services to taxonomists for standard genome sequencing and annotation.</title>
        <authorList>
            <consortium name="The Broad Institute Genomics Platform"/>
            <consortium name="The Broad Institute Genome Sequencing Center for Infectious Disease"/>
            <person name="Wu L."/>
            <person name="Ma J."/>
        </authorList>
    </citation>
    <scope>NUCLEOTIDE SEQUENCE [LARGE SCALE GENOMIC DNA]</scope>
    <source>
        <strain evidence="2 3">JCM 3380</strain>
    </source>
</reference>
<feature type="region of interest" description="Disordered" evidence="1">
    <location>
        <begin position="45"/>
        <end position="69"/>
    </location>
</feature>
<dbReference type="EMBL" id="BAAABU010000025">
    <property type="protein sequence ID" value="GAA0256721.1"/>
    <property type="molecule type" value="Genomic_DNA"/>
</dbReference>
<evidence type="ECO:0000313" key="2">
    <source>
        <dbReference type="EMBL" id="GAA0256721.1"/>
    </source>
</evidence>
<dbReference type="Proteomes" id="UP001500416">
    <property type="component" value="Unassembled WGS sequence"/>
</dbReference>